<dbReference type="RefSeq" id="WP_075418162.1">
    <property type="nucleotide sequence ID" value="NZ_MSKL01000017.1"/>
</dbReference>
<dbReference type="Proteomes" id="UP000186394">
    <property type="component" value="Unassembled WGS sequence"/>
</dbReference>
<evidence type="ECO:0000313" key="3">
    <source>
        <dbReference type="Proteomes" id="UP000186394"/>
    </source>
</evidence>
<dbReference type="OrthoDB" id="9770306at2"/>
<dbReference type="EMBL" id="MSKL01000017">
    <property type="protein sequence ID" value="OLO49462.1"/>
    <property type="molecule type" value="Genomic_DNA"/>
</dbReference>
<dbReference type="Pfam" id="PF02754">
    <property type="entry name" value="CCG"/>
    <property type="match status" value="2"/>
</dbReference>
<protein>
    <submittedName>
        <fullName evidence="2">Fe-S oxidoreductase</fullName>
    </submittedName>
</protein>
<feature type="domain" description="Cysteine-rich" evidence="1">
    <location>
        <begin position="139"/>
        <end position="223"/>
    </location>
</feature>
<proteinExistence type="predicted"/>
<dbReference type="PANTHER" id="PTHR30296">
    <property type="entry name" value="UNCHARACTERIZED PROTEIN YKGE"/>
    <property type="match status" value="1"/>
</dbReference>
<dbReference type="PANTHER" id="PTHR30296:SF0">
    <property type="entry name" value="LACTATE UTILIZATION PROTEIN A"/>
    <property type="match status" value="1"/>
</dbReference>
<comment type="caution">
    <text evidence="2">The sequence shown here is derived from an EMBL/GenBank/DDBJ whole genome shotgun (WGS) entry which is preliminary data.</text>
</comment>
<reference evidence="2 3" key="1">
    <citation type="submission" date="2016-12" db="EMBL/GenBank/DDBJ databases">
        <title>Genomic comparison of strains in the 'Actinomyces naeslundii' group.</title>
        <authorList>
            <person name="Mughal S.R."/>
            <person name="Do T."/>
            <person name="Gilbert S.C."/>
            <person name="Witherden E.A."/>
            <person name="Didelot X."/>
            <person name="Beighton D."/>
        </authorList>
    </citation>
    <scope>NUCLEOTIDE SEQUENCE [LARGE SCALE GENOMIC DNA]</scope>
    <source>
        <strain evidence="2 3">P6N</strain>
    </source>
</reference>
<evidence type="ECO:0000313" key="2">
    <source>
        <dbReference type="EMBL" id="OLO49462.1"/>
    </source>
</evidence>
<dbReference type="GO" id="GO:0016491">
    <property type="term" value="F:oxidoreductase activity"/>
    <property type="evidence" value="ECO:0007669"/>
    <property type="project" value="UniProtKB-ARBA"/>
</dbReference>
<feature type="domain" description="Cysteine-rich" evidence="1">
    <location>
        <begin position="3"/>
        <end position="86"/>
    </location>
</feature>
<name>A0A1Q8VMY6_9ACTO</name>
<dbReference type="InterPro" id="IPR004017">
    <property type="entry name" value="Cys_rich_dom"/>
</dbReference>
<dbReference type="AlphaFoldDB" id="A0A1Q8VMY6"/>
<organism evidence="2 3">
    <name type="scientific">Actinomyces oris</name>
    <dbReference type="NCBI Taxonomy" id="544580"/>
    <lineage>
        <taxon>Bacteria</taxon>
        <taxon>Bacillati</taxon>
        <taxon>Actinomycetota</taxon>
        <taxon>Actinomycetes</taxon>
        <taxon>Actinomycetales</taxon>
        <taxon>Actinomycetaceae</taxon>
        <taxon>Actinomyces</taxon>
    </lineage>
</organism>
<sequence>MRIALFATCLADTMFPQAAQATVTILERLGHQVCFPEGQVCCGQMHANTGYFKQAAKITRNHVDTFSPVLDGEWDAIVIPSGSCTGAARHEQELVAEHVGDTALAKRVEQIAAHTYDLSELLIDVLGTEDVGAYFPHTVTYHPTCHSLRIAKVADRPYRLLKAVEALTLIDLPDAEVCCGFGGTFSMKNSETSTAMLADKMSNVMSTRAEVLCAGDYSCLMHIGGGLSRVNSGVRIMHLAEILASTKDAPFEGNISFAPKHVQHTQAVAR</sequence>
<gene>
    <name evidence="2" type="ORF">BKH28_07235</name>
</gene>
<dbReference type="GO" id="GO:0005829">
    <property type="term" value="C:cytosol"/>
    <property type="evidence" value="ECO:0007669"/>
    <property type="project" value="TreeGrafter"/>
</dbReference>
<accession>A0A1Q8VMY6</accession>
<evidence type="ECO:0000259" key="1">
    <source>
        <dbReference type="Pfam" id="PF02754"/>
    </source>
</evidence>